<name>A0A8J2YR54_9PROT</name>
<dbReference type="EMBL" id="BMJQ01000002">
    <property type="protein sequence ID" value="GGF06432.1"/>
    <property type="molecule type" value="Genomic_DNA"/>
</dbReference>
<reference evidence="1" key="2">
    <citation type="submission" date="2020-09" db="EMBL/GenBank/DDBJ databases">
        <authorList>
            <person name="Sun Q."/>
            <person name="Zhou Y."/>
        </authorList>
    </citation>
    <scope>NUCLEOTIDE SEQUENCE</scope>
    <source>
        <strain evidence="1">CGMCC 1.15725</strain>
    </source>
</reference>
<evidence type="ECO:0000313" key="1">
    <source>
        <dbReference type="EMBL" id="GGF06432.1"/>
    </source>
</evidence>
<protein>
    <submittedName>
        <fullName evidence="1">Uncharacterized protein</fullName>
    </submittedName>
</protein>
<dbReference type="AlphaFoldDB" id="A0A8J2YR54"/>
<gene>
    <name evidence="1" type="ORF">GCM10011611_09940</name>
</gene>
<dbReference type="Proteomes" id="UP000646365">
    <property type="component" value="Unassembled WGS sequence"/>
</dbReference>
<dbReference type="RefSeq" id="WP_189043109.1">
    <property type="nucleotide sequence ID" value="NZ_BMJQ01000002.1"/>
</dbReference>
<dbReference type="PROSITE" id="PS51257">
    <property type="entry name" value="PROKAR_LIPOPROTEIN"/>
    <property type="match status" value="1"/>
</dbReference>
<sequence length="141" mass="15017">MSRSFNGAGRLRPILEAIILGGSLAACALSQASDPNEWRSVTVVSGRFNRDSIVMTAHTPVTLEVGLKGLMTASIRSPELGIEPTLLPTNPVDESKTHAPGPGYFKTVKIPIQPLAAGKYQIVCDCGGHEESLPVIIRPEE</sequence>
<accession>A0A8J2YR54</accession>
<comment type="caution">
    <text evidence="1">The sequence shown here is derived from an EMBL/GenBank/DDBJ whole genome shotgun (WGS) entry which is preliminary data.</text>
</comment>
<proteinExistence type="predicted"/>
<reference evidence="1" key="1">
    <citation type="journal article" date="2014" name="Int. J. Syst. Evol. Microbiol.">
        <title>Complete genome sequence of Corynebacterium casei LMG S-19264T (=DSM 44701T), isolated from a smear-ripened cheese.</title>
        <authorList>
            <consortium name="US DOE Joint Genome Institute (JGI-PGF)"/>
            <person name="Walter F."/>
            <person name="Albersmeier A."/>
            <person name="Kalinowski J."/>
            <person name="Ruckert C."/>
        </authorList>
    </citation>
    <scope>NUCLEOTIDE SEQUENCE</scope>
    <source>
        <strain evidence="1">CGMCC 1.15725</strain>
    </source>
</reference>
<evidence type="ECO:0000313" key="2">
    <source>
        <dbReference type="Proteomes" id="UP000646365"/>
    </source>
</evidence>
<keyword evidence="2" id="KW-1185">Reference proteome</keyword>
<organism evidence="1 2">
    <name type="scientific">Aliidongia dinghuensis</name>
    <dbReference type="NCBI Taxonomy" id="1867774"/>
    <lineage>
        <taxon>Bacteria</taxon>
        <taxon>Pseudomonadati</taxon>
        <taxon>Pseudomonadota</taxon>
        <taxon>Alphaproteobacteria</taxon>
        <taxon>Rhodospirillales</taxon>
        <taxon>Dongiaceae</taxon>
        <taxon>Aliidongia</taxon>
    </lineage>
</organism>